<keyword evidence="14" id="KW-1185">Reference proteome</keyword>
<keyword evidence="8 10" id="KW-0131">Cell cycle</keyword>
<comment type="catalytic activity">
    <reaction evidence="10">
        <text>di-trans,octa-cis-undecaprenyl diphospho-N-acetyl-alpha-D-muramoyl-L-alanyl-D-glutamyl-meso-2,6-diaminopimeloyl-D-alanyl-D-alanine + UDP-N-acetyl-alpha-D-glucosamine = di-trans,octa-cis-undecaprenyl diphospho-[N-acetyl-alpha-D-glucosaminyl-(1-&gt;4)]-N-acetyl-alpha-D-muramoyl-L-alanyl-D-glutamyl-meso-2,6-diaminopimeloyl-D-alanyl-D-alanine + UDP + H(+)</text>
        <dbReference type="Rhea" id="RHEA:31227"/>
        <dbReference type="ChEBI" id="CHEBI:15378"/>
        <dbReference type="ChEBI" id="CHEBI:57705"/>
        <dbReference type="ChEBI" id="CHEBI:58223"/>
        <dbReference type="ChEBI" id="CHEBI:61387"/>
        <dbReference type="ChEBI" id="CHEBI:61388"/>
        <dbReference type="EC" id="2.4.1.227"/>
    </reaction>
</comment>
<accession>A0A4Y9R5R4</accession>
<keyword evidence="4 10" id="KW-0808">Transferase</keyword>
<evidence type="ECO:0000256" key="4">
    <source>
        <dbReference type="ARBA" id="ARBA00022679"/>
    </source>
</evidence>
<dbReference type="Gene3D" id="3.40.50.2000">
    <property type="entry name" value="Glycogen Phosphorylase B"/>
    <property type="match status" value="2"/>
</dbReference>
<evidence type="ECO:0000256" key="7">
    <source>
        <dbReference type="ARBA" id="ARBA00023136"/>
    </source>
</evidence>
<comment type="subcellular location">
    <subcellularLocation>
        <location evidence="10">Cell membrane</location>
        <topology evidence="10">Peripheral membrane protein</topology>
        <orientation evidence="10">Cytoplasmic side</orientation>
    </subcellularLocation>
</comment>
<keyword evidence="6 10" id="KW-0573">Peptidoglycan synthesis</keyword>
<proteinExistence type="inferred from homology"/>
<dbReference type="Pfam" id="PF04101">
    <property type="entry name" value="Glyco_tran_28_C"/>
    <property type="match status" value="1"/>
</dbReference>
<dbReference type="GO" id="GO:0005886">
    <property type="term" value="C:plasma membrane"/>
    <property type="evidence" value="ECO:0007669"/>
    <property type="project" value="UniProtKB-SubCell"/>
</dbReference>
<evidence type="ECO:0000256" key="9">
    <source>
        <dbReference type="ARBA" id="ARBA00023316"/>
    </source>
</evidence>
<dbReference type="AlphaFoldDB" id="A0A4Y9R5R4"/>
<dbReference type="PANTHER" id="PTHR21015:SF22">
    <property type="entry name" value="GLYCOSYLTRANSFERASE"/>
    <property type="match status" value="1"/>
</dbReference>
<gene>
    <name evidence="10 13" type="primary">murG</name>
    <name evidence="13" type="ORF">E4M00_05040</name>
</gene>
<evidence type="ECO:0000256" key="3">
    <source>
        <dbReference type="ARBA" id="ARBA00022676"/>
    </source>
</evidence>
<evidence type="ECO:0000259" key="11">
    <source>
        <dbReference type="Pfam" id="PF03033"/>
    </source>
</evidence>
<dbReference type="EC" id="2.4.1.227" evidence="10"/>
<evidence type="ECO:0000256" key="5">
    <source>
        <dbReference type="ARBA" id="ARBA00022960"/>
    </source>
</evidence>
<dbReference type="UniPathway" id="UPA00219"/>
<evidence type="ECO:0000256" key="1">
    <source>
        <dbReference type="ARBA" id="ARBA00022475"/>
    </source>
</evidence>
<feature type="binding site" evidence="10">
    <location>
        <position position="162"/>
    </location>
    <ligand>
        <name>UDP-N-acetyl-alpha-D-glucosamine</name>
        <dbReference type="ChEBI" id="CHEBI:57705"/>
    </ligand>
</feature>
<feature type="binding site" evidence="10">
    <location>
        <position position="288"/>
    </location>
    <ligand>
        <name>UDP-N-acetyl-alpha-D-glucosamine</name>
        <dbReference type="ChEBI" id="CHEBI:57705"/>
    </ligand>
</feature>
<dbReference type="RefSeq" id="WP_135119402.1">
    <property type="nucleotide sequence ID" value="NZ_SPQZ01000002.1"/>
</dbReference>
<evidence type="ECO:0000256" key="8">
    <source>
        <dbReference type="ARBA" id="ARBA00023306"/>
    </source>
</evidence>
<dbReference type="Proteomes" id="UP000298127">
    <property type="component" value="Unassembled WGS sequence"/>
</dbReference>
<keyword evidence="9 10" id="KW-0961">Cell wall biogenesis/degradation</keyword>
<sequence>MKRYLLAGGGTAGHVNPLLAVADTISAGDDSSEILVLGTAVGLEARLVPARGYELLTIPKVPFPRRPNTQAVTFPRRFRATIAAVEAIIRERSIDVVVGFGGYVSTPAYLAARRVGIGIAIHEANAKPGLANRLGARYTKQVGVAFAGTRLPNARFVGMPLRPEIEQLDREAARPVAVAYFGLDPDRPTLLVTGGSLGARRINGTIVESAASVIEAGWQVLHITGDAAEITDPGIDGYTILPYCDRMDLALAVADFAVSRAGAATVSELSALGIPAVYVPYPVGNGEQRFNAAGVVEAGGGILVDDARFLPAWVTSELLPVLEDEPGREAMADAAASVGVLDGSQRFAALVAEALRGDPGKTGADA</sequence>
<dbReference type="GO" id="GO:0050511">
    <property type="term" value="F:undecaprenyldiphospho-muramoylpentapeptide beta-N-acetylglucosaminyltransferase activity"/>
    <property type="evidence" value="ECO:0007669"/>
    <property type="project" value="UniProtKB-UniRule"/>
</dbReference>
<protein>
    <recommendedName>
        <fullName evidence="10">UDP-N-acetylglucosamine--N-acetylmuramyl-(pentapeptide) pyrophosphoryl-undecaprenol N-acetylglucosamine transferase</fullName>
        <ecNumber evidence="10">2.4.1.227</ecNumber>
    </recommendedName>
    <alternativeName>
        <fullName evidence="10">Undecaprenyl-PP-MurNAc-pentapeptide-UDPGlcNAc GlcNAc transferase</fullName>
    </alternativeName>
</protein>
<dbReference type="InterPro" id="IPR004276">
    <property type="entry name" value="GlycoTrans_28_N"/>
</dbReference>
<organism evidence="13 14">
    <name type="scientific">Orlajensenia leifsoniae</name>
    <dbReference type="NCBI Taxonomy" id="2561933"/>
    <lineage>
        <taxon>Bacteria</taxon>
        <taxon>Bacillati</taxon>
        <taxon>Actinomycetota</taxon>
        <taxon>Actinomycetes</taxon>
        <taxon>Micrococcales</taxon>
        <taxon>Microbacteriaceae</taxon>
        <taxon>Orlajensenia</taxon>
    </lineage>
</organism>
<keyword evidence="1 10" id="KW-1003">Cell membrane</keyword>
<evidence type="ECO:0000259" key="12">
    <source>
        <dbReference type="Pfam" id="PF04101"/>
    </source>
</evidence>
<dbReference type="EMBL" id="SPQZ01000002">
    <property type="protein sequence ID" value="TFV98876.1"/>
    <property type="molecule type" value="Genomic_DNA"/>
</dbReference>
<dbReference type="SUPFAM" id="SSF53756">
    <property type="entry name" value="UDP-Glycosyltransferase/glycogen phosphorylase"/>
    <property type="match status" value="1"/>
</dbReference>
<feature type="binding site" evidence="10">
    <location>
        <position position="196"/>
    </location>
    <ligand>
        <name>UDP-N-acetyl-alpha-D-glucosamine</name>
        <dbReference type="ChEBI" id="CHEBI:57705"/>
    </ligand>
</feature>
<feature type="binding site" evidence="10">
    <location>
        <position position="125"/>
    </location>
    <ligand>
        <name>UDP-N-acetyl-alpha-D-glucosamine</name>
        <dbReference type="ChEBI" id="CHEBI:57705"/>
    </ligand>
</feature>
<keyword evidence="3 10" id="KW-0328">Glycosyltransferase</keyword>
<comment type="similarity">
    <text evidence="10">Belongs to the glycosyltransferase 28 family. MurG subfamily.</text>
</comment>
<dbReference type="GO" id="GO:0051991">
    <property type="term" value="F:UDP-N-acetyl-D-glucosamine:N-acetylmuramoyl-L-alanyl-D-glutamyl-meso-2,6-diaminopimelyl-D-alanyl-D-alanine-diphosphoundecaprenol 4-beta-N-acetylglucosaminlytransferase activity"/>
    <property type="evidence" value="ECO:0007669"/>
    <property type="project" value="RHEA"/>
</dbReference>
<name>A0A4Y9R5R4_9MICO</name>
<dbReference type="PANTHER" id="PTHR21015">
    <property type="entry name" value="UDP-N-ACETYLGLUCOSAMINE--N-ACETYLMURAMYL-(PENTAPEPTIDE) PYROPHOSPHORYL-UNDECAPRENOL N-ACETYLGLUCOSAMINE TRANSFERASE 1"/>
    <property type="match status" value="1"/>
</dbReference>
<dbReference type="GO" id="GO:0051301">
    <property type="term" value="P:cell division"/>
    <property type="evidence" value="ECO:0007669"/>
    <property type="project" value="UniProtKB-KW"/>
</dbReference>
<dbReference type="GO" id="GO:0008360">
    <property type="term" value="P:regulation of cell shape"/>
    <property type="evidence" value="ECO:0007669"/>
    <property type="project" value="UniProtKB-KW"/>
</dbReference>
<evidence type="ECO:0000256" key="2">
    <source>
        <dbReference type="ARBA" id="ARBA00022618"/>
    </source>
</evidence>
<feature type="domain" description="Glycosyl transferase family 28 C-terminal" evidence="12">
    <location>
        <begin position="189"/>
        <end position="346"/>
    </location>
</feature>
<feature type="binding site" evidence="10">
    <location>
        <begin position="11"/>
        <end position="13"/>
    </location>
    <ligand>
        <name>UDP-N-acetyl-alpha-D-glucosamine</name>
        <dbReference type="ChEBI" id="CHEBI:57705"/>
    </ligand>
</feature>
<feature type="domain" description="Glycosyltransferase family 28 N-terminal" evidence="11">
    <location>
        <begin position="5"/>
        <end position="143"/>
    </location>
</feature>
<dbReference type="GO" id="GO:0009252">
    <property type="term" value="P:peptidoglycan biosynthetic process"/>
    <property type="evidence" value="ECO:0007669"/>
    <property type="project" value="UniProtKB-UniRule"/>
</dbReference>
<evidence type="ECO:0000256" key="10">
    <source>
        <dbReference type="HAMAP-Rule" id="MF_00033"/>
    </source>
</evidence>
<keyword evidence="7 10" id="KW-0472">Membrane</keyword>
<evidence type="ECO:0000313" key="14">
    <source>
        <dbReference type="Proteomes" id="UP000298127"/>
    </source>
</evidence>
<dbReference type="NCBIfam" id="TIGR01133">
    <property type="entry name" value="murG"/>
    <property type="match status" value="1"/>
</dbReference>
<dbReference type="GO" id="GO:0005975">
    <property type="term" value="P:carbohydrate metabolic process"/>
    <property type="evidence" value="ECO:0007669"/>
    <property type="project" value="InterPro"/>
</dbReference>
<comment type="caution">
    <text evidence="13">The sequence shown here is derived from an EMBL/GenBank/DDBJ whole genome shotgun (WGS) entry which is preliminary data.</text>
</comment>
<dbReference type="GO" id="GO:0071555">
    <property type="term" value="P:cell wall organization"/>
    <property type="evidence" value="ECO:0007669"/>
    <property type="project" value="UniProtKB-KW"/>
</dbReference>
<dbReference type="InterPro" id="IPR006009">
    <property type="entry name" value="GlcNAc_MurG"/>
</dbReference>
<comment type="caution">
    <text evidence="10">Lacks conserved residue(s) required for the propagation of feature annotation.</text>
</comment>
<evidence type="ECO:0000313" key="13">
    <source>
        <dbReference type="EMBL" id="TFV98876.1"/>
    </source>
</evidence>
<dbReference type="CDD" id="cd03785">
    <property type="entry name" value="GT28_MurG"/>
    <property type="match status" value="1"/>
</dbReference>
<dbReference type="InterPro" id="IPR007235">
    <property type="entry name" value="Glyco_trans_28_C"/>
</dbReference>
<evidence type="ECO:0000256" key="6">
    <source>
        <dbReference type="ARBA" id="ARBA00022984"/>
    </source>
</evidence>
<comment type="function">
    <text evidence="10">Cell wall formation. Catalyzes the transfer of a GlcNAc subunit on undecaprenyl-pyrophosphoryl-MurNAc-pentapeptide (lipid intermediate I) to form undecaprenyl-pyrophosphoryl-MurNAc-(pentapeptide)GlcNAc (lipid intermediate II).</text>
</comment>
<reference evidence="13 14" key="1">
    <citation type="journal article" date="2018" name="J. Microbiol.">
        <title>Leifsonia flava sp. nov., a novel actinobacterium isolated from the rhizosphere of Aquilegia viridiflora.</title>
        <authorList>
            <person name="Cai Y."/>
            <person name="Tao W.Z."/>
            <person name="Ma Y.J."/>
            <person name="Cheng J."/>
            <person name="Zhang M.Y."/>
            <person name="Zhang Y.X."/>
        </authorList>
    </citation>
    <scope>NUCLEOTIDE SEQUENCE [LARGE SCALE GENOMIC DNA]</scope>
    <source>
        <strain evidence="13 14">SYP-B2174</strain>
    </source>
</reference>
<dbReference type="Pfam" id="PF03033">
    <property type="entry name" value="Glyco_transf_28"/>
    <property type="match status" value="1"/>
</dbReference>
<dbReference type="HAMAP" id="MF_00033">
    <property type="entry name" value="MurG"/>
    <property type="match status" value="1"/>
</dbReference>
<keyword evidence="2 10" id="KW-0132">Cell division</keyword>
<keyword evidence="5 10" id="KW-0133">Cell shape</keyword>
<comment type="pathway">
    <text evidence="10">Cell wall biogenesis; peptidoglycan biosynthesis.</text>
</comment>